<feature type="compositionally biased region" description="Basic and acidic residues" evidence="2">
    <location>
        <begin position="303"/>
        <end position="325"/>
    </location>
</feature>
<gene>
    <name evidence="3" type="ORF">PCL_06665</name>
</gene>
<proteinExistence type="predicted"/>
<dbReference type="Proteomes" id="UP000245956">
    <property type="component" value="Unassembled WGS sequence"/>
</dbReference>
<feature type="compositionally biased region" description="Basic and acidic residues" evidence="2">
    <location>
        <begin position="808"/>
        <end position="818"/>
    </location>
</feature>
<sequence>MLINRSIHHLPSLQPAAALLCVASPSPLAPADAEPHSSTTCHSATAPSRAPSPTGQASPPKPPPPPSSGRTRSRHDAPSSTPPSNPTHDPLDHERCRADCAFAVTLETRRPRSSASVAAMSFPSRTLDPLARSSSVRARREPASSSSLHCCCGRPDCILLKRNCSILESVEKDVHTAAQLGQRQATIMESLTFSLQALLVRHEAYMADAERDRIELNTRIHELELAKLDLESINATKIEENRNLLDQLEALNNTVSDSDTRIKSLEASLLSSQQSVRRLEAAAARAADAERHIAVLEDEQNKLHEDLRSSREDARSHAQRFKEAQRGLTDMQDQLERMEKEARQERERHSEVVERMERQREIDKQLDMAAGRLKGAAASKQLQEPKSNNKIVGHFVRDLLEDNANLQVGIAELREMLLNSNDEIQSLREQLMFHQPVEHEQTQESGSMSTLKAELEPSDAKKRLSQELHIHHHYHVTPKSEAKKPKKRRQGLLSGTSTPPVFSAPSSPRRPGKWGGIAPSPTAPALLSHTDEGDMTPTMPKARNSWAGCSNPPSEFSSSAPSSPPSAHRHAVFDTSFGDSDAVQSPTTSFDPMSPTWRASQSKRTSVASSRSYHSMATSLLDSVPDTPCGNPATHRSHGDHTIHEEDEDVEDLPPLDDRPALAVETAPAVQESANEFDSFLEHPISRPPLRRAPSHESIMSLTGGLEIHTLKARPSQMTLRPIGGADVVVTGVTAQPTLSRASGKRSDAALRDHFVGFQTPRSVSSPMAAATSPGASPAPRSRPFGKWAGWRPWGASSPSAPSPSPKTAERDRDRDVNRPPGINQAGAIPGFQQYWAAHKRKGAPAKVTAETIDRDALNEGLRE</sequence>
<feature type="compositionally biased region" description="Low complexity" evidence="2">
    <location>
        <begin position="765"/>
        <end position="783"/>
    </location>
</feature>
<accession>A0A2U3ENC3</accession>
<reference evidence="3 4" key="1">
    <citation type="journal article" date="2016" name="Front. Microbiol.">
        <title>Genome and transcriptome sequences reveal the specific parasitism of the nematophagous Purpureocillium lilacinum 36-1.</title>
        <authorList>
            <person name="Xie J."/>
            <person name="Li S."/>
            <person name="Mo C."/>
            <person name="Xiao X."/>
            <person name="Peng D."/>
            <person name="Wang G."/>
            <person name="Xiao Y."/>
        </authorList>
    </citation>
    <scope>NUCLEOTIDE SEQUENCE [LARGE SCALE GENOMIC DNA]</scope>
    <source>
        <strain evidence="3 4">36-1</strain>
    </source>
</reference>
<feature type="region of interest" description="Disordered" evidence="2">
    <location>
        <begin position="303"/>
        <end position="330"/>
    </location>
</feature>
<protein>
    <submittedName>
        <fullName evidence="3">Uncharacterized protein</fullName>
    </submittedName>
</protein>
<comment type="caution">
    <text evidence="3">The sequence shown here is derived from an EMBL/GenBank/DDBJ whole genome shotgun (WGS) entry which is preliminary data.</text>
</comment>
<feature type="region of interest" description="Disordered" evidence="2">
    <location>
        <begin position="26"/>
        <end position="93"/>
    </location>
</feature>
<name>A0A2U3ENC3_PURLI</name>
<evidence type="ECO:0000256" key="1">
    <source>
        <dbReference type="SAM" id="Coils"/>
    </source>
</evidence>
<evidence type="ECO:0000313" key="4">
    <source>
        <dbReference type="Proteomes" id="UP000245956"/>
    </source>
</evidence>
<keyword evidence="1" id="KW-0175">Coiled coil</keyword>
<feature type="compositionally biased region" description="Polar residues" evidence="2">
    <location>
        <begin position="36"/>
        <end position="46"/>
    </location>
</feature>
<feature type="coiled-coil region" evidence="1">
    <location>
        <begin position="396"/>
        <end position="430"/>
    </location>
</feature>
<feature type="compositionally biased region" description="Basic and acidic residues" evidence="2">
    <location>
        <begin position="453"/>
        <end position="469"/>
    </location>
</feature>
<feature type="compositionally biased region" description="Polar residues" evidence="2">
    <location>
        <begin position="582"/>
        <end position="621"/>
    </location>
</feature>
<dbReference type="AlphaFoldDB" id="A0A2U3ENC3"/>
<feature type="region of interest" description="Disordered" evidence="2">
    <location>
        <begin position="438"/>
        <end position="652"/>
    </location>
</feature>
<feature type="compositionally biased region" description="Polar residues" evidence="2">
    <location>
        <begin position="493"/>
        <end position="506"/>
    </location>
</feature>
<evidence type="ECO:0000313" key="3">
    <source>
        <dbReference type="EMBL" id="PWI76007.1"/>
    </source>
</evidence>
<dbReference type="EMBL" id="LCWV01000002">
    <property type="protein sequence ID" value="PWI76007.1"/>
    <property type="molecule type" value="Genomic_DNA"/>
</dbReference>
<feature type="compositionally biased region" description="Basic and acidic residues" evidence="2">
    <location>
        <begin position="852"/>
        <end position="864"/>
    </location>
</feature>
<organism evidence="3 4">
    <name type="scientific">Purpureocillium lilacinum</name>
    <name type="common">Paecilomyces lilacinus</name>
    <dbReference type="NCBI Taxonomy" id="33203"/>
    <lineage>
        <taxon>Eukaryota</taxon>
        <taxon>Fungi</taxon>
        <taxon>Dikarya</taxon>
        <taxon>Ascomycota</taxon>
        <taxon>Pezizomycotina</taxon>
        <taxon>Sordariomycetes</taxon>
        <taxon>Hypocreomycetidae</taxon>
        <taxon>Hypocreales</taxon>
        <taxon>Ophiocordycipitaceae</taxon>
        <taxon>Purpureocillium</taxon>
    </lineage>
</organism>
<feature type="region of interest" description="Disordered" evidence="2">
    <location>
        <begin position="761"/>
        <end position="864"/>
    </location>
</feature>
<evidence type="ECO:0000256" key="2">
    <source>
        <dbReference type="SAM" id="MobiDB-lite"/>
    </source>
</evidence>
<feature type="compositionally biased region" description="Low complexity" evidence="2">
    <location>
        <begin position="550"/>
        <end position="561"/>
    </location>
</feature>